<dbReference type="Pfam" id="PF13673">
    <property type="entry name" value="Acetyltransf_10"/>
    <property type="match status" value="1"/>
</dbReference>
<evidence type="ECO:0000259" key="3">
    <source>
        <dbReference type="PROSITE" id="PS51186"/>
    </source>
</evidence>
<evidence type="ECO:0000313" key="5">
    <source>
        <dbReference type="Proteomes" id="UP000635983"/>
    </source>
</evidence>
<evidence type="ECO:0000256" key="1">
    <source>
        <dbReference type="ARBA" id="ARBA00022679"/>
    </source>
</evidence>
<dbReference type="Proteomes" id="UP000635983">
    <property type="component" value="Unassembled WGS sequence"/>
</dbReference>
<evidence type="ECO:0000313" key="4">
    <source>
        <dbReference type="EMBL" id="GGJ84319.1"/>
    </source>
</evidence>
<sequence length="134" mass="15088">MADWLADYAELSRIREAVFVIEQSVPAELEWDGEDSEAIHFLACEDGYPVGTARLLKDGHIGRVAVLKDWRGLKAGEQLVSAAVKEAERLGFTRQYLSAQVHAKRFYERLGFQAEGAEYLDAGILHVDMFRDSE</sequence>
<accession>A0A917PMX7</accession>
<evidence type="ECO:0000256" key="2">
    <source>
        <dbReference type="ARBA" id="ARBA00023315"/>
    </source>
</evidence>
<protein>
    <submittedName>
        <fullName evidence="4">Acetyltransferase</fullName>
    </submittedName>
</protein>
<dbReference type="CDD" id="cd04301">
    <property type="entry name" value="NAT_SF"/>
    <property type="match status" value="1"/>
</dbReference>
<dbReference type="EMBL" id="BMPO01000002">
    <property type="protein sequence ID" value="GGJ84319.1"/>
    <property type="molecule type" value="Genomic_DNA"/>
</dbReference>
<dbReference type="InterPro" id="IPR016181">
    <property type="entry name" value="Acyl_CoA_acyltransferase"/>
</dbReference>
<dbReference type="SUPFAM" id="SSF55729">
    <property type="entry name" value="Acyl-CoA N-acyltransferases (Nat)"/>
    <property type="match status" value="1"/>
</dbReference>
<organism evidence="4 5">
    <name type="scientific">Pseudomonas matsuisoli</name>
    <dbReference type="NCBI Taxonomy" id="1515666"/>
    <lineage>
        <taxon>Bacteria</taxon>
        <taxon>Pseudomonadati</taxon>
        <taxon>Pseudomonadota</taxon>
        <taxon>Gammaproteobacteria</taxon>
        <taxon>Pseudomonadales</taxon>
        <taxon>Pseudomonadaceae</taxon>
        <taxon>Pseudomonas</taxon>
    </lineage>
</organism>
<reference evidence="4" key="1">
    <citation type="journal article" date="2014" name="Int. J. Syst. Evol. Microbiol.">
        <title>Complete genome sequence of Corynebacterium casei LMG S-19264T (=DSM 44701T), isolated from a smear-ripened cheese.</title>
        <authorList>
            <consortium name="US DOE Joint Genome Institute (JGI-PGF)"/>
            <person name="Walter F."/>
            <person name="Albersmeier A."/>
            <person name="Kalinowski J."/>
            <person name="Ruckert C."/>
        </authorList>
    </citation>
    <scope>NUCLEOTIDE SEQUENCE</scope>
    <source>
        <strain evidence="4">JCM 30078</strain>
    </source>
</reference>
<dbReference type="PANTHER" id="PTHR43877">
    <property type="entry name" value="AMINOALKYLPHOSPHONATE N-ACETYLTRANSFERASE-RELATED-RELATED"/>
    <property type="match status" value="1"/>
</dbReference>
<dbReference type="Gene3D" id="3.40.630.30">
    <property type="match status" value="1"/>
</dbReference>
<proteinExistence type="predicted"/>
<dbReference type="GO" id="GO:0016747">
    <property type="term" value="F:acyltransferase activity, transferring groups other than amino-acyl groups"/>
    <property type="evidence" value="ECO:0007669"/>
    <property type="project" value="InterPro"/>
</dbReference>
<comment type="caution">
    <text evidence="4">The sequence shown here is derived from an EMBL/GenBank/DDBJ whole genome shotgun (WGS) entry which is preliminary data.</text>
</comment>
<keyword evidence="1" id="KW-0808">Transferase</keyword>
<feature type="domain" description="N-acetyltransferase" evidence="3">
    <location>
        <begin position="1"/>
        <end position="134"/>
    </location>
</feature>
<dbReference type="PROSITE" id="PS51186">
    <property type="entry name" value="GNAT"/>
    <property type="match status" value="1"/>
</dbReference>
<dbReference type="InterPro" id="IPR000182">
    <property type="entry name" value="GNAT_dom"/>
</dbReference>
<dbReference type="InterPro" id="IPR050832">
    <property type="entry name" value="Bact_Acetyltransf"/>
</dbReference>
<keyword evidence="2" id="KW-0012">Acyltransferase</keyword>
<dbReference type="AlphaFoldDB" id="A0A917PMX7"/>
<gene>
    <name evidence="4" type="ORF">GCM10009304_07880</name>
</gene>
<keyword evidence="5" id="KW-1185">Reference proteome</keyword>
<reference evidence="4" key="2">
    <citation type="submission" date="2020-09" db="EMBL/GenBank/DDBJ databases">
        <authorList>
            <person name="Sun Q."/>
            <person name="Ohkuma M."/>
        </authorList>
    </citation>
    <scope>NUCLEOTIDE SEQUENCE</scope>
    <source>
        <strain evidence="4">JCM 30078</strain>
    </source>
</reference>
<name>A0A917PMX7_9PSED</name>